<feature type="compositionally biased region" description="Polar residues" evidence="1">
    <location>
        <begin position="264"/>
        <end position="275"/>
    </location>
</feature>
<feature type="compositionally biased region" description="Polar residues" evidence="1">
    <location>
        <begin position="389"/>
        <end position="400"/>
    </location>
</feature>
<sequence>MTFDPSGKTVDQILDYGVPGLRYWEHFLPLYAKAFGAPSGAELAELYARYDEQRGMSLTEFDTARNEMDKALADADSRFAAHRAVANSLPTAWTGATGTEAVALMNSQLRQARTDLDTIRAASGAIAAALDPMRQAVLTKAEHARALLEPTSDGEGRLTIDGRTPDAIESIAPTDPWLTGTFRTDVDHKLAAFTAACTATADTFESHYRAISTAFAQVIDHPYPQPAPTLLPQQDSAPAPPTPAPKQREPSAPRPVPSPLPNPTTGKSDPATGQTDPAAAQGNPTAGEADPVAGQTDPAAVKTEPAGAKCHPAGMESNAVGVQPCSVGSPSGEVGAPPTAGSRSPASVGGPACCQPPGVATDAPDSARSRLEGRTCPTSTHPERAGGNTDFTGPASTTPLATPGPQAPWIRGVTWSRAPQWSHAVARSLRQVRGRAGPRRRRGLRSNRARLRRTGSPKR</sequence>
<evidence type="ECO:0008006" key="4">
    <source>
        <dbReference type="Google" id="ProtNLM"/>
    </source>
</evidence>
<evidence type="ECO:0000256" key="1">
    <source>
        <dbReference type="SAM" id="MobiDB-lite"/>
    </source>
</evidence>
<organism evidence="2 3">
    <name type="scientific">Nocardia tengchongensis</name>
    <dbReference type="NCBI Taxonomy" id="2055889"/>
    <lineage>
        <taxon>Bacteria</taxon>
        <taxon>Bacillati</taxon>
        <taxon>Actinomycetota</taxon>
        <taxon>Actinomycetes</taxon>
        <taxon>Mycobacteriales</taxon>
        <taxon>Nocardiaceae</taxon>
        <taxon>Nocardia</taxon>
    </lineage>
</organism>
<reference evidence="2 3" key="1">
    <citation type="submission" date="2021-04" db="EMBL/GenBank/DDBJ databases">
        <title>Nocardia tengchongensis.</title>
        <authorList>
            <person name="Zhuang k."/>
            <person name="Ran Y."/>
            <person name="Li W."/>
        </authorList>
    </citation>
    <scope>NUCLEOTIDE SEQUENCE [LARGE SCALE GENOMIC DNA]</scope>
    <source>
        <strain evidence="2 3">CFH S0057</strain>
    </source>
</reference>
<dbReference type="EMBL" id="CP074371">
    <property type="protein sequence ID" value="QVI21832.1"/>
    <property type="molecule type" value="Genomic_DNA"/>
</dbReference>
<feature type="region of interest" description="Disordered" evidence="1">
    <location>
        <begin position="428"/>
        <end position="459"/>
    </location>
</feature>
<keyword evidence="3" id="KW-1185">Reference proteome</keyword>
<proteinExistence type="predicted"/>
<feature type="region of interest" description="Disordered" evidence="1">
    <location>
        <begin position="223"/>
        <end position="407"/>
    </location>
</feature>
<evidence type="ECO:0000313" key="3">
    <source>
        <dbReference type="Proteomes" id="UP000683310"/>
    </source>
</evidence>
<gene>
    <name evidence="2" type="ORF">KHQ06_01275</name>
</gene>
<accession>A0ABX8CPI4</accession>
<name>A0ABX8CPI4_9NOCA</name>
<protein>
    <recommendedName>
        <fullName evidence="4">ESX-1 secretion-associated protein EspA/EspE-like domain-containing protein</fullName>
    </recommendedName>
</protein>
<dbReference type="Proteomes" id="UP000683310">
    <property type="component" value="Chromosome"/>
</dbReference>
<evidence type="ECO:0000313" key="2">
    <source>
        <dbReference type="EMBL" id="QVI21832.1"/>
    </source>
</evidence>
<feature type="compositionally biased region" description="Pro residues" evidence="1">
    <location>
        <begin position="252"/>
        <end position="262"/>
    </location>
</feature>
<feature type="compositionally biased region" description="Basic residues" evidence="1">
    <location>
        <begin position="430"/>
        <end position="459"/>
    </location>
</feature>